<dbReference type="Proteomes" id="UP000541058">
    <property type="component" value="Unassembled WGS sequence"/>
</dbReference>
<reference evidence="2 3" key="1">
    <citation type="journal article" date="2020" name="Biotechnol. Biofuels">
        <title>New insights from the biogas microbiome by comprehensive genome-resolved metagenomics of nearly 1600 species originating from multiple anaerobic digesters.</title>
        <authorList>
            <person name="Campanaro S."/>
            <person name="Treu L."/>
            <person name="Rodriguez-R L.M."/>
            <person name="Kovalovszki A."/>
            <person name="Ziels R.M."/>
            <person name="Maus I."/>
            <person name="Zhu X."/>
            <person name="Kougias P.G."/>
            <person name="Basile A."/>
            <person name="Luo G."/>
            <person name="Schluter A."/>
            <person name="Konstantinidis K.T."/>
            <person name="Angelidaki I."/>
        </authorList>
    </citation>
    <scope>NUCLEOTIDE SEQUENCE [LARGE SCALE GENOMIC DNA]</scope>
    <source>
        <strain evidence="2">AS23ysBPME_34</strain>
    </source>
</reference>
<name>A0A7X8H087_9LACT</name>
<evidence type="ECO:0000313" key="2">
    <source>
        <dbReference type="EMBL" id="NLJ18478.1"/>
    </source>
</evidence>
<evidence type="ECO:0000313" key="3">
    <source>
        <dbReference type="Proteomes" id="UP000541058"/>
    </source>
</evidence>
<dbReference type="EMBL" id="JAAYSM010000203">
    <property type="protein sequence ID" value="NLJ18478.1"/>
    <property type="molecule type" value="Genomic_DNA"/>
</dbReference>
<feature type="domain" description="YqbQ/XkdQ" evidence="1">
    <location>
        <begin position="3"/>
        <end position="244"/>
    </location>
</feature>
<dbReference type="Pfam" id="PF24032">
    <property type="entry name" value="YQBQ"/>
    <property type="match status" value="1"/>
</dbReference>
<dbReference type="RefSeq" id="WP_276648355.1">
    <property type="nucleotide sequence ID" value="NZ_JAAYSM010000203.1"/>
</dbReference>
<gene>
    <name evidence="2" type="ORF">GX355_06415</name>
</gene>
<feature type="non-terminal residue" evidence="2">
    <location>
        <position position="1"/>
    </location>
</feature>
<dbReference type="AlphaFoldDB" id="A0A7X8H087"/>
<protein>
    <recommendedName>
        <fullName evidence="1">YqbQ/XkdQ domain-containing protein</fullName>
    </recommendedName>
</protein>
<organism evidence="2 3">
    <name type="scientific">Globicatella sulfidifaciens</name>
    <dbReference type="NCBI Taxonomy" id="136093"/>
    <lineage>
        <taxon>Bacteria</taxon>
        <taxon>Bacillati</taxon>
        <taxon>Bacillota</taxon>
        <taxon>Bacilli</taxon>
        <taxon>Lactobacillales</taxon>
        <taxon>Aerococcaceae</taxon>
        <taxon>Globicatella</taxon>
    </lineage>
</organism>
<comment type="caution">
    <text evidence="2">The sequence shown here is derived from an EMBL/GenBank/DDBJ whole genome shotgun (WGS) entry which is preliminary data.</text>
</comment>
<dbReference type="InterPro" id="IPR056937">
    <property type="entry name" value="YqbQ/XkdQ"/>
</dbReference>
<sequence>SKTPITAYDQLRYLKNKDTYVFSGMTASQIFSKICNDCSLSYTIRNSSNYVISPRVHDNKTLFEILQFGIDETLIKTGEWFTIRDNFGKLEFINIRTLKTNLFIGDESLLIDYEYESSIDEDTYNQIKLIKENKETQKREIYIVKDSNLIKQWGLLQYFEKMDENANKAQIKERAEMILKLKKRPTKKLKPSCLGDLSISAGSGVVVGINELKKEGFTNNQYFIVTSCAHNFTNDLHTMNLELQVSI</sequence>
<accession>A0A7X8H087</accession>
<dbReference type="SUPFAM" id="SSF69279">
    <property type="entry name" value="Phage tail proteins"/>
    <property type="match status" value="1"/>
</dbReference>
<evidence type="ECO:0000259" key="1">
    <source>
        <dbReference type="Pfam" id="PF24032"/>
    </source>
</evidence>
<proteinExistence type="predicted"/>